<feature type="chain" id="PRO_5047406738" description="Murein endopeptidase K" evidence="12">
    <location>
        <begin position="25"/>
        <end position="212"/>
    </location>
</feature>
<keyword evidence="9" id="KW-0961">Cell wall biogenesis/degradation</keyword>
<evidence type="ECO:0000256" key="12">
    <source>
        <dbReference type="SAM" id="SignalP"/>
    </source>
</evidence>
<keyword evidence="4" id="KW-0479">Metal-binding</keyword>
<dbReference type="PANTHER" id="PTHR37425">
    <property type="match status" value="1"/>
</dbReference>
<evidence type="ECO:0000256" key="8">
    <source>
        <dbReference type="ARBA" id="ARBA00023049"/>
    </source>
</evidence>
<dbReference type="InterPro" id="IPR010275">
    <property type="entry name" value="MepK"/>
</dbReference>
<dbReference type="InterPro" id="IPR009045">
    <property type="entry name" value="Zn_M74/Hedgehog-like"/>
</dbReference>
<keyword evidence="14" id="KW-1185">Reference proteome</keyword>
<keyword evidence="6" id="KW-0378">Hydrolase</keyword>
<evidence type="ECO:0000313" key="13">
    <source>
        <dbReference type="EMBL" id="MBC9177656.1"/>
    </source>
</evidence>
<evidence type="ECO:0000256" key="1">
    <source>
        <dbReference type="ARBA" id="ARBA00001947"/>
    </source>
</evidence>
<keyword evidence="5 12" id="KW-0732">Signal</keyword>
<dbReference type="EMBL" id="JACTUZ010000045">
    <property type="protein sequence ID" value="MBC9177656.1"/>
    <property type="molecule type" value="Genomic_DNA"/>
</dbReference>
<protein>
    <recommendedName>
        <fullName evidence="11">Murein endopeptidase K</fullName>
    </recommendedName>
</protein>
<dbReference type="SUPFAM" id="SSF55166">
    <property type="entry name" value="Hedgehog/DD-peptidase"/>
    <property type="match status" value="1"/>
</dbReference>
<keyword evidence="8" id="KW-0482">Metalloprotease</keyword>
<dbReference type="Proteomes" id="UP000603940">
    <property type="component" value="Unassembled WGS sequence"/>
</dbReference>
<keyword evidence="7" id="KW-0862">Zinc</keyword>
<evidence type="ECO:0000256" key="9">
    <source>
        <dbReference type="ARBA" id="ARBA00023316"/>
    </source>
</evidence>
<evidence type="ECO:0000256" key="10">
    <source>
        <dbReference type="ARBA" id="ARBA00093448"/>
    </source>
</evidence>
<keyword evidence="3" id="KW-0645">Protease</keyword>
<dbReference type="Pfam" id="PF05951">
    <property type="entry name" value="Peptidase_M15_2"/>
    <property type="match status" value="1"/>
</dbReference>
<comment type="caution">
    <text evidence="13">The sequence shown here is derived from an EMBL/GenBank/DDBJ whole genome shotgun (WGS) entry which is preliminary data.</text>
</comment>
<comment type="similarity">
    <text evidence="10">Belongs to the peptidase M15 family.</text>
</comment>
<evidence type="ECO:0000256" key="2">
    <source>
        <dbReference type="ARBA" id="ARBA00004776"/>
    </source>
</evidence>
<organism evidence="13 14">
    <name type="scientific">Pseudoroseomonas ludipueritiae</name>
    <dbReference type="NCBI Taxonomy" id="198093"/>
    <lineage>
        <taxon>Bacteria</taxon>
        <taxon>Pseudomonadati</taxon>
        <taxon>Pseudomonadota</taxon>
        <taxon>Alphaproteobacteria</taxon>
        <taxon>Acetobacterales</taxon>
        <taxon>Acetobacteraceae</taxon>
        <taxon>Pseudoroseomonas</taxon>
    </lineage>
</organism>
<dbReference type="PANTHER" id="PTHR37425:SF1">
    <property type="entry name" value="OUTER MEMBRANE PROTEIN"/>
    <property type="match status" value="1"/>
</dbReference>
<evidence type="ECO:0000256" key="5">
    <source>
        <dbReference type="ARBA" id="ARBA00022729"/>
    </source>
</evidence>
<feature type="signal peptide" evidence="12">
    <location>
        <begin position="1"/>
        <end position="24"/>
    </location>
</feature>
<evidence type="ECO:0000256" key="11">
    <source>
        <dbReference type="ARBA" id="ARBA00093666"/>
    </source>
</evidence>
<evidence type="ECO:0000256" key="4">
    <source>
        <dbReference type="ARBA" id="ARBA00022723"/>
    </source>
</evidence>
<dbReference type="RefSeq" id="WP_194433689.1">
    <property type="nucleotide sequence ID" value="NZ_JACTUZ010000045.1"/>
</dbReference>
<evidence type="ECO:0000256" key="7">
    <source>
        <dbReference type="ARBA" id="ARBA00022833"/>
    </source>
</evidence>
<gene>
    <name evidence="13" type="ORF">IBL25_11965</name>
</gene>
<accession>A0ABR7R7D0</accession>
<name>A0ABR7R7D0_9PROT</name>
<evidence type="ECO:0000256" key="6">
    <source>
        <dbReference type="ARBA" id="ARBA00022801"/>
    </source>
</evidence>
<reference evidence="13 14" key="1">
    <citation type="journal article" date="2009" name="Int. J. Syst. Evol. Microbiol.">
        <title>Transfer of Teichococcus ludipueritiae and Muricoccus roseus to the genus Roseomonas, as Roseomonas ludipueritiae comb. nov. and Roseomonas rosea comb. nov., respectively, and emended description of the genus Roseomonas.</title>
        <authorList>
            <person name="Sanchez-Porro C."/>
            <person name="Gallego V."/>
            <person name="Busse H.J."/>
            <person name="Kampfer P."/>
            <person name="Ventosa A."/>
        </authorList>
    </citation>
    <scope>NUCLEOTIDE SEQUENCE [LARGE SCALE GENOMIC DNA]</scope>
    <source>
        <strain evidence="13 14">DSM 14915</strain>
    </source>
</reference>
<comment type="pathway">
    <text evidence="2">Cell wall biogenesis; cell wall polysaccharide biosynthesis.</text>
</comment>
<evidence type="ECO:0000256" key="3">
    <source>
        <dbReference type="ARBA" id="ARBA00022670"/>
    </source>
</evidence>
<proteinExistence type="inferred from homology"/>
<sequence>MRRRIFCITSLTTALLAKPGSTSAATLPLPGPSDARRIQLRHAASGAAFSGIYHNGRAADLVAMAELSEVLADTRTGETRSFDVAAIDIVWEMGRRQRMAELIVLSGYRTEATNREVNGAVNSQHLRAAALDLQISRARFDNFGEAAFKLGRGGVGLYPAHGFIHLDSGPVRRWIDGGPALAAPVVKGPPPRTPAEQRIDRMAEAWASLRRR</sequence>
<dbReference type="Gene3D" id="3.30.1380.10">
    <property type="match status" value="1"/>
</dbReference>
<evidence type="ECO:0000313" key="14">
    <source>
        <dbReference type="Proteomes" id="UP000603940"/>
    </source>
</evidence>
<comment type="cofactor">
    <cofactor evidence="1">
        <name>Zn(2+)</name>
        <dbReference type="ChEBI" id="CHEBI:29105"/>
    </cofactor>
</comment>